<dbReference type="EMBL" id="MT141308">
    <property type="protein sequence ID" value="QJA58096.1"/>
    <property type="molecule type" value="Genomic_DNA"/>
</dbReference>
<gene>
    <name evidence="2" type="ORF">MM415A02607_0004</name>
    <name evidence="1" type="ORF">MM415B01502_0009</name>
</gene>
<dbReference type="AlphaFoldDB" id="A0A6M3JTV2"/>
<name>A0A6M3JTV2_9ZZZZ</name>
<sequence length="104" mass="11569">MIQFNDIECKSGVARAYPPTGFGGSWEWRGEVEFKFSQQIQELLIASEYIGPLYGMPDRKIDQIIGDVYITSLIFGENEQGIKGVKFEGTGAPKVKGKPLEVPK</sequence>
<dbReference type="EMBL" id="MT141979">
    <property type="protein sequence ID" value="QJA72798.1"/>
    <property type="molecule type" value="Genomic_DNA"/>
</dbReference>
<accession>A0A6M3JTV2</accession>
<reference evidence="2" key="1">
    <citation type="submission" date="2020-03" db="EMBL/GenBank/DDBJ databases">
        <title>The deep terrestrial virosphere.</title>
        <authorList>
            <person name="Holmfeldt K."/>
            <person name="Nilsson E."/>
            <person name="Simone D."/>
            <person name="Lopez-Fernandez M."/>
            <person name="Wu X."/>
            <person name="de Brujin I."/>
            <person name="Lundin D."/>
            <person name="Andersson A."/>
            <person name="Bertilsson S."/>
            <person name="Dopson M."/>
        </authorList>
    </citation>
    <scope>NUCLEOTIDE SEQUENCE</scope>
    <source>
        <strain evidence="2">MM415A02607</strain>
        <strain evidence="1">MM415B01502</strain>
    </source>
</reference>
<protein>
    <submittedName>
        <fullName evidence="2">Uncharacterized protein</fullName>
    </submittedName>
</protein>
<evidence type="ECO:0000313" key="1">
    <source>
        <dbReference type="EMBL" id="QJA58096.1"/>
    </source>
</evidence>
<proteinExistence type="predicted"/>
<evidence type="ECO:0000313" key="2">
    <source>
        <dbReference type="EMBL" id="QJA72798.1"/>
    </source>
</evidence>
<organism evidence="2">
    <name type="scientific">viral metagenome</name>
    <dbReference type="NCBI Taxonomy" id="1070528"/>
    <lineage>
        <taxon>unclassified sequences</taxon>
        <taxon>metagenomes</taxon>
        <taxon>organismal metagenomes</taxon>
    </lineage>
</organism>